<proteinExistence type="predicted"/>
<feature type="domain" description="DUF6533" evidence="2">
    <location>
        <begin position="23"/>
        <end position="66"/>
    </location>
</feature>
<feature type="transmembrane region" description="Helical" evidence="1">
    <location>
        <begin position="138"/>
        <end position="159"/>
    </location>
</feature>
<sequence>MSTPLAELEEALGLANGLLATKYLAAASLACVAYDSMLLLEKEFHFIWRRSSLDTTGLIYLLIRYCNLAGLLYAAYGATYYNPIVDACLLSQKPIAMIGVWAAMSTFDISILVLGISNALHQPYKQNIEVMMRFRRDGAIFFIAVFVLRLINLVCSIVLQTEYLLVNLFFVWGMVSITTCRLILRVEEIRHNANRHARYRTYELGEWRSHNTASLQQELQS</sequence>
<evidence type="ECO:0000256" key="1">
    <source>
        <dbReference type="SAM" id="Phobius"/>
    </source>
</evidence>
<organism evidence="3 4">
    <name type="scientific">Phanerochaete sordida</name>
    <dbReference type="NCBI Taxonomy" id="48140"/>
    <lineage>
        <taxon>Eukaryota</taxon>
        <taxon>Fungi</taxon>
        <taxon>Dikarya</taxon>
        <taxon>Basidiomycota</taxon>
        <taxon>Agaricomycotina</taxon>
        <taxon>Agaricomycetes</taxon>
        <taxon>Polyporales</taxon>
        <taxon>Phanerochaetaceae</taxon>
        <taxon>Phanerochaete</taxon>
    </lineage>
</organism>
<accession>A0A9P3LN36</accession>
<comment type="caution">
    <text evidence="3">The sequence shown here is derived from an EMBL/GenBank/DDBJ whole genome shotgun (WGS) entry which is preliminary data.</text>
</comment>
<keyword evidence="1" id="KW-1133">Transmembrane helix</keyword>
<feature type="transmembrane region" description="Helical" evidence="1">
    <location>
        <begin position="95"/>
        <end position="117"/>
    </location>
</feature>
<keyword evidence="1" id="KW-0812">Transmembrane</keyword>
<dbReference type="Pfam" id="PF20151">
    <property type="entry name" value="DUF6533"/>
    <property type="match status" value="1"/>
</dbReference>
<keyword evidence="4" id="KW-1185">Reference proteome</keyword>
<evidence type="ECO:0000313" key="4">
    <source>
        <dbReference type="Proteomes" id="UP000703269"/>
    </source>
</evidence>
<gene>
    <name evidence="3" type="ORF">PsYK624_161720</name>
</gene>
<dbReference type="Proteomes" id="UP000703269">
    <property type="component" value="Unassembled WGS sequence"/>
</dbReference>
<dbReference type="EMBL" id="BPQB01000124">
    <property type="protein sequence ID" value="GJE99897.1"/>
    <property type="molecule type" value="Genomic_DNA"/>
</dbReference>
<dbReference type="OrthoDB" id="3251775at2759"/>
<evidence type="ECO:0000313" key="3">
    <source>
        <dbReference type="EMBL" id="GJE99897.1"/>
    </source>
</evidence>
<evidence type="ECO:0000259" key="2">
    <source>
        <dbReference type="Pfam" id="PF20151"/>
    </source>
</evidence>
<keyword evidence="1" id="KW-0472">Membrane</keyword>
<dbReference type="InterPro" id="IPR045340">
    <property type="entry name" value="DUF6533"/>
</dbReference>
<feature type="transmembrane region" description="Helical" evidence="1">
    <location>
        <begin position="165"/>
        <end position="184"/>
    </location>
</feature>
<protein>
    <recommendedName>
        <fullName evidence="2">DUF6533 domain-containing protein</fullName>
    </recommendedName>
</protein>
<reference evidence="3 4" key="1">
    <citation type="submission" date="2021-08" db="EMBL/GenBank/DDBJ databases">
        <title>Draft Genome Sequence of Phanerochaete sordida strain YK-624.</title>
        <authorList>
            <person name="Mori T."/>
            <person name="Dohra H."/>
            <person name="Suzuki T."/>
            <person name="Kawagishi H."/>
            <person name="Hirai H."/>
        </authorList>
    </citation>
    <scope>NUCLEOTIDE SEQUENCE [LARGE SCALE GENOMIC DNA]</scope>
    <source>
        <strain evidence="3 4">YK-624</strain>
    </source>
</reference>
<name>A0A9P3LN36_9APHY</name>
<feature type="transmembrane region" description="Helical" evidence="1">
    <location>
        <begin position="52"/>
        <end position="75"/>
    </location>
</feature>
<dbReference type="AlphaFoldDB" id="A0A9P3LN36"/>